<dbReference type="PANTHER" id="PTHR43026">
    <property type="entry name" value="2-HYDROXYACID DEHYDROGENASE HOMOLOG 1-RELATED"/>
    <property type="match status" value="1"/>
</dbReference>
<sequence length="339" mass="37803">MSKYNIAIVNSSSFGKVFPEHMESLQKIGPVEHFTVDGEIPGRELAEILQGYNIVIASVTPFFTQEFFDHKDELILISRHGIGYNNVDVEAARKHDTIVSIIPALVERDAVAENNVTNLMTILRRTVEAQQSVREDDWEARAHFVGRTLFNKTVGVIGVGNTGSRVVEIVRNGFQCEVLAYDPYKSELHIQSYGAKKVSFDELLEASDVICLCANLTEDNYHMISEKEIEKMKDHVYISNSARGALVNEEAIVSGLKSGKIAGFATDVLEEEPGRKDHPYLSVENVVMTPHTSAYTMECLEEMGKKCVRDVEDVVRGQLPERSVQAESRYVTEQGVSAC</sequence>
<dbReference type="InterPro" id="IPR036291">
    <property type="entry name" value="NAD(P)-bd_dom_sf"/>
</dbReference>
<dbReference type="Proteomes" id="UP000195141">
    <property type="component" value="Chromosome"/>
</dbReference>
<dbReference type="SUPFAM" id="SSF52283">
    <property type="entry name" value="Formate/glycerate dehydrogenase catalytic domain-like"/>
    <property type="match status" value="1"/>
</dbReference>
<protein>
    <submittedName>
        <fullName evidence="6">D-isomer specific 2-hydroxyacid dehydrogenase</fullName>
    </submittedName>
</protein>
<name>A0A242JZ36_9ENTE</name>
<dbReference type="Pfam" id="PF00389">
    <property type="entry name" value="2-Hacid_dh"/>
    <property type="match status" value="1"/>
</dbReference>
<keyword evidence="2" id="KW-0520">NAD</keyword>
<dbReference type="GO" id="GO:0008720">
    <property type="term" value="F:D-lactate dehydrogenase (NAD+) activity"/>
    <property type="evidence" value="ECO:0007669"/>
    <property type="project" value="TreeGrafter"/>
</dbReference>
<feature type="domain" description="D-isomer specific 2-hydroxyacid dehydrogenase catalytic" evidence="4">
    <location>
        <begin position="16"/>
        <end position="324"/>
    </location>
</feature>
<evidence type="ECO:0000313" key="6">
    <source>
        <dbReference type="EMBL" id="OTP10580.1"/>
    </source>
</evidence>
<dbReference type="InterPro" id="IPR058205">
    <property type="entry name" value="D-LDH-like"/>
</dbReference>
<keyword evidence="3" id="KW-0560">Oxidoreductase</keyword>
<dbReference type="OrthoDB" id="9805416at2"/>
<dbReference type="RefSeq" id="WP_086350859.1">
    <property type="nucleotide sequence ID" value="NZ_CP147247.1"/>
</dbReference>
<evidence type="ECO:0000259" key="4">
    <source>
        <dbReference type="Pfam" id="PF00389"/>
    </source>
</evidence>
<reference evidence="6" key="1">
    <citation type="submission" date="2017-05" db="EMBL/GenBank/DDBJ databases">
        <title>The Genome Sequence of Enterococcus sp. 9E7_DIV0242.</title>
        <authorList>
            <consortium name="The Broad Institute Genomics Platform"/>
            <consortium name="The Broad Institute Genomic Center for Infectious Diseases"/>
            <person name="Earl A."/>
            <person name="Manson A."/>
            <person name="Schwartman J."/>
            <person name="Gilmore M."/>
            <person name="Abouelleil A."/>
            <person name="Cao P."/>
            <person name="Chapman S."/>
            <person name="Cusick C."/>
            <person name="Shea T."/>
            <person name="Young S."/>
            <person name="Neafsey D."/>
            <person name="Nusbaum C."/>
            <person name="Birren B."/>
        </authorList>
    </citation>
    <scope>NUCLEOTIDE SEQUENCE [LARGE SCALE GENOMIC DNA]</scope>
    <source>
        <strain evidence="6">9E7_DIV0242</strain>
    </source>
</reference>
<dbReference type="EMBL" id="CP147247">
    <property type="protein sequence ID" value="WYJ91404.1"/>
    <property type="molecule type" value="Genomic_DNA"/>
</dbReference>
<organism evidence="6">
    <name type="scientific">Candidatus Enterococcus clewellii</name>
    <dbReference type="NCBI Taxonomy" id="1834193"/>
    <lineage>
        <taxon>Bacteria</taxon>
        <taxon>Bacillati</taxon>
        <taxon>Bacillota</taxon>
        <taxon>Bacilli</taxon>
        <taxon>Lactobacillales</taxon>
        <taxon>Enterococcaceae</taxon>
        <taxon>Enterococcus</taxon>
    </lineage>
</organism>
<evidence type="ECO:0000256" key="2">
    <source>
        <dbReference type="ARBA" id="ARBA00023027"/>
    </source>
</evidence>
<evidence type="ECO:0000313" key="7">
    <source>
        <dbReference type="EMBL" id="WYJ91404.1"/>
    </source>
</evidence>
<reference evidence="7" key="2">
    <citation type="submission" date="2017-05" db="EMBL/GenBank/DDBJ databases">
        <authorList>
            <consortium name="The Broad Institute Genomics Platform"/>
            <consortium name="The Broad Institute Genomic Center for Infectious Diseases"/>
            <person name="Earl A."/>
            <person name="Manson A."/>
            <person name="Schwartman J."/>
            <person name="Gilmore M."/>
            <person name="Abouelleil A."/>
            <person name="Cao P."/>
            <person name="Chapman S."/>
            <person name="Cusick C."/>
            <person name="Shea T."/>
            <person name="Young S."/>
            <person name="Neafsey D."/>
            <person name="Nusbaum C."/>
            <person name="Birren B."/>
        </authorList>
    </citation>
    <scope>NUCLEOTIDE SEQUENCE</scope>
    <source>
        <strain evidence="7">9E7_DIV0242</strain>
    </source>
</reference>
<accession>A0A242JZ36</accession>
<evidence type="ECO:0000256" key="3">
    <source>
        <dbReference type="RuleBase" id="RU003719"/>
    </source>
</evidence>
<dbReference type="PANTHER" id="PTHR43026:SF1">
    <property type="entry name" value="2-HYDROXYACID DEHYDROGENASE HOMOLOG 1-RELATED"/>
    <property type="match status" value="1"/>
</dbReference>
<proteinExistence type="inferred from homology"/>
<feature type="domain" description="D-isomer specific 2-hydroxyacid dehydrogenase NAD-binding" evidence="5">
    <location>
        <begin position="118"/>
        <end position="293"/>
    </location>
</feature>
<dbReference type="Gene3D" id="3.40.50.720">
    <property type="entry name" value="NAD(P)-binding Rossmann-like Domain"/>
    <property type="match status" value="2"/>
</dbReference>
<dbReference type="GO" id="GO:0051287">
    <property type="term" value="F:NAD binding"/>
    <property type="evidence" value="ECO:0007669"/>
    <property type="project" value="InterPro"/>
</dbReference>
<reference evidence="7" key="3">
    <citation type="submission" date="2024-03" db="EMBL/GenBank/DDBJ databases">
        <title>The Genome Sequence of Enterococcus sp. DIV0242b.</title>
        <authorList>
            <consortium name="The Broad Institute Genomics Platform"/>
            <consortium name="The Broad Institute Microbial Omics Core"/>
            <consortium name="The Broad Institute Genomic Center for Infectious Diseases"/>
            <person name="Earl A."/>
            <person name="Manson A."/>
            <person name="Gilmore M."/>
            <person name="Schwartman J."/>
            <person name="Shea T."/>
            <person name="Abouelleil A."/>
            <person name="Cao P."/>
            <person name="Chapman S."/>
            <person name="Cusick C."/>
            <person name="Young S."/>
            <person name="Neafsey D."/>
            <person name="Nusbaum C."/>
            <person name="Birren B."/>
        </authorList>
    </citation>
    <scope>NUCLEOTIDE SEQUENCE</scope>
    <source>
        <strain evidence="7">9E7_DIV0242</strain>
    </source>
</reference>
<dbReference type="Pfam" id="PF02826">
    <property type="entry name" value="2-Hacid_dh_C"/>
    <property type="match status" value="1"/>
</dbReference>
<evidence type="ECO:0000313" key="8">
    <source>
        <dbReference type="Proteomes" id="UP000195141"/>
    </source>
</evidence>
<dbReference type="EMBL" id="NGMM01000008">
    <property type="protein sequence ID" value="OTP10580.1"/>
    <property type="molecule type" value="Genomic_DNA"/>
</dbReference>
<dbReference type="InterPro" id="IPR006140">
    <property type="entry name" value="D-isomer_DH_NAD-bd"/>
</dbReference>
<keyword evidence="8" id="KW-1185">Reference proteome</keyword>
<gene>
    <name evidence="7" type="ORF">A5888_003172</name>
    <name evidence="6" type="ORF">A5888_003878</name>
</gene>
<dbReference type="InterPro" id="IPR006139">
    <property type="entry name" value="D-isomer_2_OHA_DH_cat_dom"/>
</dbReference>
<comment type="similarity">
    <text evidence="1 3">Belongs to the D-isomer specific 2-hydroxyacid dehydrogenase family.</text>
</comment>
<dbReference type="AlphaFoldDB" id="A0A242JZ36"/>
<dbReference type="CDD" id="cd12177">
    <property type="entry name" value="2-Hacid_dh_12"/>
    <property type="match status" value="1"/>
</dbReference>
<evidence type="ECO:0000256" key="1">
    <source>
        <dbReference type="ARBA" id="ARBA00005854"/>
    </source>
</evidence>
<evidence type="ECO:0000259" key="5">
    <source>
        <dbReference type="Pfam" id="PF02826"/>
    </source>
</evidence>
<dbReference type="SUPFAM" id="SSF51735">
    <property type="entry name" value="NAD(P)-binding Rossmann-fold domains"/>
    <property type="match status" value="1"/>
</dbReference>